<dbReference type="Pfam" id="PF17885">
    <property type="entry name" value="Smoa_sbd"/>
    <property type="match status" value="1"/>
</dbReference>
<dbReference type="RefSeq" id="WP_232537341.1">
    <property type="nucleotide sequence ID" value="NZ_CP022098.1"/>
</dbReference>
<name>A0A250IVR1_9BACT</name>
<evidence type="ECO:0000259" key="1">
    <source>
        <dbReference type="Pfam" id="PF17885"/>
    </source>
</evidence>
<accession>A0A250IVR1</accession>
<dbReference type="Gene3D" id="3.50.50.60">
    <property type="entry name" value="FAD/NAD(P)-binding domain"/>
    <property type="match status" value="2"/>
</dbReference>
<dbReference type="InterPro" id="IPR036188">
    <property type="entry name" value="FAD/NAD-bd_sf"/>
</dbReference>
<feature type="domain" description="Styrene monooxygenase StyA putative substrate binding" evidence="1">
    <location>
        <begin position="151"/>
        <end position="253"/>
    </location>
</feature>
<organism evidence="2 3">
    <name type="scientific">Cystobacter fuscus</name>
    <dbReference type="NCBI Taxonomy" id="43"/>
    <lineage>
        <taxon>Bacteria</taxon>
        <taxon>Pseudomonadati</taxon>
        <taxon>Myxococcota</taxon>
        <taxon>Myxococcia</taxon>
        <taxon>Myxococcales</taxon>
        <taxon>Cystobacterineae</taxon>
        <taxon>Archangiaceae</taxon>
        <taxon>Cystobacter</taxon>
    </lineage>
</organism>
<gene>
    <name evidence="2" type="ORF">CYFUS_000709</name>
</gene>
<dbReference type="EMBL" id="CP022098">
    <property type="protein sequence ID" value="ATB35297.1"/>
    <property type="molecule type" value="Genomic_DNA"/>
</dbReference>
<dbReference type="AlphaFoldDB" id="A0A250IVR1"/>
<protein>
    <submittedName>
        <fullName evidence="2">Putative dehydrogenase/oxygenase subunit (Flavoprotein)</fullName>
    </submittedName>
</protein>
<dbReference type="Proteomes" id="UP000217257">
    <property type="component" value="Chromosome"/>
</dbReference>
<dbReference type="InterPro" id="IPR041654">
    <property type="entry name" value="StyA_sbd"/>
</dbReference>
<sequence length="431" mass="47526">MLSRMANIAIVGAGQAGLFLGFGLLEDGHEVTLFSDQTPDEILHGRLPSGMGLFEDAVKKEAALGLTFWEDVMTRGEGAILELINPDGSVGLHIAPPVPRPHRSVDQRLKNSRWMRELERRGASVRVVSLANPEQLDAHVAGFDLVLVATGKGALSSLFPRDARRSPFDKPQRHITCFLVKNFRPEVRSGTIRILPGLGEVVITPFYSRENLKARILLIEGIPGGPLDYLSRALSGRELLEECKQTLFKLLPGQLEDLREAELSSEQCWLRGSLTPTVREPVGRLASGRVVLGLGDALMLHDPLAAQGGNNATHMADFYRTRIREHAERPFTAEWMQRTFEDFWLAYGQYSMGVTAGLLMPPAPHQQAVLVSAHQVPAVAAALIDGLYDPRALFPWFVDPAVTRDFLHSKGVPPALLEQFWNLFAEDGGLK</sequence>
<dbReference type="Gene3D" id="3.30.9.40">
    <property type="match status" value="1"/>
</dbReference>
<proteinExistence type="predicted"/>
<evidence type="ECO:0000313" key="3">
    <source>
        <dbReference type="Proteomes" id="UP000217257"/>
    </source>
</evidence>
<dbReference type="SUPFAM" id="SSF51905">
    <property type="entry name" value="FAD/NAD(P)-binding domain"/>
    <property type="match status" value="1"/>
</dbReference>
<evidence type="ECO:0000313" key="2">
    <source>
        <dbReference type="EMBL" id="ATB35297.1"/>
    </source>
</evidence>
<reference evidence="2 3" key="1">
    <citation type="submission" date="2017-06" db="EMBL/GenBank/DDBJ databases">
        <title>Sequencing and comparative analysis of myxobacterial genomes.</title>
        <authorList>
            <person name="Rupp O."/>
            <person name="Goesmann A."/>
            <person name="Sogaard-Andersen L."/>
        </authorList>
    </citation>
    <scope>NUCLEOTIDE SEQUENCE [LARGE SCALE GENOMIC DNA]</scope>
    <source>
        <strain evidence="2 3">DSM 52655</strain>
    </source>
</reference>
<dbReference type="KEGG" id="cfus:CYFUS_000709"/>